<evidence type="ECO:0000313" key="1">
    <source>
        <dbReference type="EMBL" id="DAF52690.1"/>
    </source>
</evidence>
<name>A0A8S5SQ39_9CAUD</name>
<dbReference type="EMBL" id="BK032641">
    <property type="protein sequence ID" value="DAF52690.1"/>
    <property type="molecule type" value="Genomic_DNA"/>
</dbReference>
<organism evidence="1">
    <name type="scientific">Myoviridae sp. ct7Mg7</name>
    <dbReference type="NCBI Taxonomy" id="2827661"/>
    <lineage>
        <taxon>Viruses</taxon>
        <taxon>Duplodnaviria</taxon>
        <taxon>Heunggongvirae</taxon>
        <taxon>Uroviricota</taxon>
        <taxon>Caudoviricetes</taxon>
    </lineage>
</organism>
<reference evidence="1" key="1">
    <citation type="journal article" date="2021" name="Proc. Natl. Acad. Sci. U.S.A.">
        <title>A Catalog of Tens of Thousands of Viruses from Human Metagenomes Reveals Hidden Associations with Chronic Diseases.</title>
        <authorList>
            <person name="Tisza M.J."/>
            <person name="Buck C.B."/>
        </authorList>
    </citation>
    <scope>NUCLEOTIDE SEQUENCE</scope>
    <source>
        <strain evidence="1">Ct7Mg7</strain>
    </source>
</reference>
<sequence>MGNLNYNSRFINRNFLLKVAGIDNKGNRINTLVGVTGMVALISVDLFNKFINRAINAGDDKCVCRLRRGIRVTLYSK</sequence>
<protein>
    <submittedName>
        <fullName evidence="1">Uncharacterized protein</fullName>
    </submittedName>
</protein>
<proteinExistence type="predicted"/>
<accession>A0A8S5SQ39</accession>